<dbReference type="CDD" id="cd10938">
    <property type="entry name" value="CE4_HpPgdA_like"/>
    <property type="match status" value="1"/>
</dbReference>
<dbReference type="Proteomes" id="UP001201262">
    <property type="component" value="Unassembled WGS sequence"/>
</dbReference>
<dbReference type="PROSITE" id="PS51677">
    <property type="entry name" value="NODB"/>
    <property type="match status" value="1"/>
</dbReference>
<dbReference type="InterPro" id="IPR011330">
    <property type="entry name" value="Glyco_hydro/deAcase_b/a-brl"/>
</dbReference>
<dbReference type="SUPFAM" id="SSF88713">
    <property type="entry name" value="Glycoside hydrolase/deacetylase"/>
    <property type="match status" value="1"/>
</dbReference>
<accession>A0AAD4PZC7</accession>
<dbReference type="GO" id="GO:0045493">
    <property type="term" value="P:xylan catabolic process"/>
    <property type="evidence" value="ECO:0007669"/>
    <property type="project" value="UniProtKB-KW"/>
</dbReference>
<dbReference type="CDD" id="cd05233">
    <property type="entry name" value="SDR_c"/>
    <property type="match status" value="1"/>
</dbReference>
<gene>
    <name evidence="2" type="ORF">BGW36DRAFT_376926</name>
</gene>
<keyword evidence="2" id="KW-0378">Hydrolase</keyword>
<dbReference type="SUPFAM" id="SSF51735">
    <property type="entry name" value="NAD(P)-binding Rossmann-fold domains"/>
    <property type="match status" value="1"/>
</dbReference>
<name>A0AAD4PZC7_9EURO</name>
<protein>
    <submittedName>
        <fullName evidence="2">Xylanase/chitin deacetylase</fullName>
    </submittedName>
</protein>
<dbReference type="InterPro" id="IPR036291">
    <property type="entry name" value="NAD(P)-bd_dom_sf"/>
</dbReference>
<dbReference type="Gene3D" id="3.40.50.720">
    <property type="entry name" value="NAD(P)-binding Rossmann-like Domain"/>
    <property type="match status" value="1"/>
</dbReference>
<dbReference type="GO" id="GO:0016798">
    <property type="term" value="F:hydrolase activity, acting on glycosyl bonds"/>
    <property type="evidence" value="ECO:0007669"/>
    <property type="project" value="UniProtKB-KW"/>
</dbReference>
<proteinExistence type="predicted"/>
<comment type="caution">
    <text evidence="2">The sequence shown here is derived from an EMBL/GenBank/DDBJ whole genome shotgun (WGS) entry which is preliminary data.</text>
</comment>
<dbReference type="InterPro" id="IPR002347">
    <property type="entry name" value="SDR_fam"/>
</dbReference>
<dbReference type="PANTHER" id="PTHR47561">
    <property type="entry name" value="POLYSACCHARIDE DEACETYLASE FAMILY PROTEIN (AFU_ORTHOLOGUE AFUA_6G05030)"/>
    <property type="match status" value="1"/>
</dbReference>
<keyword evidence="2" id="KW-0858">Xylan degradation</keyword>
<reference evidence="2" key="1">
    <citation type="submission" date="2021-12" db="EMBL/GenBank/DDBJ databases">
        <title>Convergent genome expansion in fungi linked to evolution of root-endophyte symbiosis.</title>
        <authorList>
            <consortium name="DOE Joint Genome Institute"/>
            <person name="Ke Y.-H."/>
            <person name="Bonito G."/>
            <person name="Liao H.-L."/>
            <person name="Looney B."/>
            <person name="Rojas-Flechas A."/>
            <person name="Nash J."/>
            <person name="Hameed K."/>
            <person name="Schadt C."/>
            <person name="Martin F."/>
            <person name="Crous P.W."/>
            <person name="Miettinen O."/>
            <person name="Magnuson J.K."/>
            <person name="Labbe J."/>
            <person name="Jacobson D."/>
            <person name="Doktycz M.J."/>
            <person name="Veneault-Fourrey C."/>
            <person name="Kuo A."/>
            <person name="Mondo S."/>
            <person name="Calhoun S."/>
            <person name="Riley R."/>
            <person name="Ohm R."/>
            <person name="LaButti K."/>
            <person name="Andreopoulos B."/>
            <person name="Pangilinan J."/>
            <person name="Nolan M."/>
            <person name="Tritt A."/>
            <person name="Clum A."/>
            <person name="Lipzen A."/>
            <person name="Daum C."/>
            <person name="Barry K."/>
            <person name="Grigoriev I.V."/>
            <person name="Vilgalys R."/>
        </authorList>
    </citation>
    <scope>NUCLEOTIDE SEQUENCE</scope>
    <source>
        <strain evidence="2">PMI_201</strain>
    </source>
</reference>
<organism evidence="2 3">
    <name type="scientific">Talaromyces proteolyticus</name>
    <dbReference type="NCBI Taxonomy" id="1131652"/>
    <lineage>
        <taxon>Eukaryota</taxon>
        <taxon>Fungi</taxon>
        <taxon>Dikarya</taxon>
        <taxon>Ascomycota</taxon>
        <taxon>Pezizomycotina</taxon>
        <taxon>Eurotiomycetes</taxon>
        <taxon>Eurotiomycetidae</taxon>
        <taxon>Eurotiales</taxon>
        <taxon>Trichocomaceae</taxon>
        <taxon>Talaromyces</taxon>
        <taxon>Talaromyces sect. Bacilispori</taxon>
    </lineage>
</organism>
<evidence type="ECO:0000313" key="2">
    <source>
        <dbReference type="EMBL" id="KAH8698891.1"/>
    </source>
</evidence>
<dbReference type="PRINTS" id="PR00081">
    <property type="entry name" value="GDHRDH"/>
</dbReference>
<dbReference type="InterPro" id="IPR037950">
    <property type="entry name" value="PgdA-like"/>
</dbReference>
<dbReference type="GeneID" id="70246234"/>
<dbReference type="Pfam" id="PF01522">
    <property type="entry name" value="Polysacc_deac_1"/>
    <property type="match status" value="1"/>
</dbReference>
<sequence length="627" mass="70873">MPSTSSQPESSQLPSLSYRLVFPCQSTQRDQQSFPFLFFAPCLKYNEILLEDIMPSSFLHLDGLHVFITGAAGNIGSRAVQEFLDQGCRVTAHDVKPAELDISNSDRLHAVVRETSFEKDFRSSMEEAQNRFGPINILVANVSVSEENSGYPIWSLPVDVWDRTYRVNARDTYIAIKQFLLAAKFAQENLENKELENLSIVIAANGRGSFSQTGLQYGLLKELKSEILQVNRKARINSVVPGWLDNTSSNEGDSISRRKAVGPNDFARAIAFLSSHHAAGHITGECLAVDTQMEGRLIWKANEVVKISEPSSSVMQSISRPISQPTRNKIRVAVSIDLDAVSGWLGTGYSPENVLADYSAGFFAARVGVPRLLNMLKRVGIADKVTWFIPGHSAESFPQEVQQVVASGCEIGLHGYAHEGAYSLTVQQERDILERCIQIATKLTGKRPIGYRAPLYQVRESTLDLLEEYGFEYDASLTDHDSHPFFAPRRPPLQPIDYTKPASSWMHPIPPPSKDQPQDRRPLVEVPCNYYMEDMTPMQFLPHVHNSHGYVDVRTIEQMWRDRFLWIREHEENPIFAMLMHPDTSGMAHVIGMVERMIRWVQSWGGEVEFMQTGDIARWWREDNWTE</sequence>
<dbReference type="Pfam" id="PF13561">
    <property type="entry name" value="adh_short_C2"/>
    <property type="match status" value="1"/>
</dbReference>
<dbReference type="PANTHER" id="PTHR47561:SF2">
    <property type="entry name" value="HYPOTHETICAL POLYSACCHARIDE DEACETYLASE (EUROFUNG)"/>
    <property type="match status" value="1"/>
</dbReference>
<evidence type="ECO:0000313" key="3">
    <source>
        <dbReference type="Proteomes" id="UP001201262"/>
    </source>
</evidence>
<evidence type="ECO:0000259" key="1">
    <source>
        <dbReference type="PROSITE" id="PS51677"/>
    </source>
</evidence>
<dbReference type="Gene3D" id="3.20.20.370">
    <property type="entry name" value="Glycoside hydrolase/deacetylase"/>
    <property type="match status" value="1"/>
</dbReference>
<dbReference type="EMBL" id="JAJTJA010000005">
    <property type="protein sequence ID" value="KAH8698891.1"/>
    <property type="molecule type" value="Genomic_DNA"/>
</dbReference>
<feature type="domain" description="NodB homology" evidence="1">
    <location>
        <begin position="352"/>
        <end position="627"/>
    </location>
</feature>
<dbReference type="InterPro" id="IPR002509">
    <property type="entry name" value="NODB_dom"/>
</dbReference>
<dbReference type="AlphaFoldDB" id="A0AAD4PZC7"/>
<keyword evidence="2" id="KW-0119">Carbohydrate metabolism</keyword>
<keyword evidence="2" id="KW-0326">Glycosidase</keyword>
<keyword evidence="2" id="KW-0624">Polysaccharide degradation</keyword>
<dbReference type="RefSeq" id="XP_046073355.1">
    <property type="nucleotide sequence ID" value="XM_046215947.1"/>
</dbReference>
<keyword evidence="3" id="KW-1185">Reference proteome</keyword>
<dbReference type="GO" id="GO:0016810">
    <property type="term" value="F:hydrolase activity, acting on carbon-nitrogen (but not peptide) bonds"/>
    <property type="evidence" value="ECO:0007669"/>
    <property type="project" value="InterPro"/>
</dbReference>